<dbReference type="EMBL" id="BSYR01000019">
    <property type="protein sequence ID" value="GMI82929.1"/>
    <property type="molecule type" value="Genomic_DNA"/>
</dbReference>
<proteinExistence type="predicted"/>
<name>A0A9W7HST8_HIBTR</name>
<organism evidence="1 2">
    <name type="scientific">Hibiscus trionum</name>
    <name type="common">Flower of an hour</name>
    <dbReference type="NCBI Taxonomy" id="183268"/>
    <lineage>
        <taxon>Eukaryota</taxon>
        <taxon>Viridiplantae</taxon>
        <taxon>Streptophyta</taxon>
        <taxon>Embryophyta</taxon>
        <taxon>Tracheophyta</taxon>
        <taxon>Spermatophyta</taxon>
        <taxon>Magnoliopsida</taxon>
        <taxon>eudicotyledons</taxon>
        <taxon>Gunneridae</taxon>
        <taxon>Pentapetalae</taxon>
        <taxon>rosids</taxon>
        <taxon>malvids</taxon>
        <taxon>Malvales</taxon>
        <taxon>Malvaceae</taxon>
        <taxon>Malvoideae</taxon>
        <taxon>Hibiscus</taxon>
    </lineage>
</organism>
<comment type="caution">
    <text evidence="1">The sequence shown here is derived from an EMBL/GenBank/DDBJ whole genome shotgun (WGS) entry which is preliminary data.</text>
</comment>
<sequence>MVDGVMTRHQLAMASQTTAATQNVQEGQTASVTVQSELTNMEGRLEARMDVKFQEMRVSMMTDLHRLLEIAMEKKISMDAMTRGNCGHHIGRSGSYECGGQKR</sequence>
<keyword evidence="2" id="KW-1185">Reference proteome</keyword>
<dbReference type="AlphaFoldDB" id="A0A9W7HST8"/>
<evidence type="ECO:0000313" key="2">
    <source>
        <dbReference type="Proteomes" id="UP001165190"/>
    </source>
</evidence>
<reference evidence="1" key="1">
    <citation type="submission" date="2023-05" db="EMBL/GenBank/DDBJ databases">
        <title>Genome and transcriptome analyses reveal genes involved in the formation of fine ridges on petal epidermal cells in Hibiscus trionum.</title>
        <authorList>
            <person name="Koshimizu S."/>
            <person name="Masuda S."/>
            <person name="Ishii T."/>
            <person name="Shirasu K."/>
            <person name="Hoshino A."/>
            <person name="Arita M."/>
        </authorList>
    </citation>
    <scope>NUCLEOTIDE SEQUENCE</scope>
    <source>
        <strain evidence="1">Hamamatsu line</strain>
    </source>
</reference>
<protein>
    <submittedName>
        <fullName evidence="1">Uncharacterized protein</fullName>
    </submittedName>
</protein>
<gene>
    <name evidence="1" type="ORF">HRI_001962200</name>
</gene>
<dbReference type="Proteomes" id="UP001165190">
    <property type="component" value="Unassembled WGS sequence"/>
</dbReference>
<evidence type="ECO:0000313" key="1">
    <source>
        <dbReference type="EMBL" id="GMI82929.1"/>
    </source>
</evidence>
<accession>A0A9W7HST8</accession>